<dbReference type="AlphaFoldDB" id="A0A830H4K8"/>
<feature type="domain" description="VHS" evidence="2">
    <location>
        <begin position="25"/>
        <end position="150"/>
    </location>
</feature>
<dbReference type="PANTHER" id="PTHR45898:SF4">
    <property type="entry name" value="TARGET OF MYB PROTEIN 1"/>
    <property type="match status" value="1"/>
</dbReference>
<protein>
    <recommendedName>
        <fullName evidence="2">VHS domain-containing protein</fullName>
    </recommendedName>
</protein>
<dbReference type="GO" id="GO:0035091">
    <property type="term" value="F:phosphatidylinositol binding"/>
    <property type="evidence" value="ECO:0007669"/>
    <property type="project" value="InterPro"/>
</dbReference>
<reference evidence="3" key="1">
    <citation type="submission" date="2020-10" db="EMBL/GenBank/DDBJ databases">
        <title>Unveiling of a novel bifunctional photoreceptor, Dualchrome1, isolated from a cosmopolitan green alga.</title>
        <authorList>
            <person name="Suzuki S."/>
            <person name="Kawachi M."/>
        </authorList>
    </citation>
    <scope>NUCLEOTIDE SEQUENCE</scope>
    <source>
        <strain evidence="3">NIES 2893</strain>
    </source>
</reference>
<dbReference type="PANTHER" id="PTHR45898">
    <property type="entry name" value="TOM1-LIKE PROTEIN"/>
    <property type="match status" value="1"/>
</dbReference>
<proteinExistence type="inferred from homology"/>
<dbReference type="CDD" id="cd03561">
    <property type="entry name" value="VHS"/>
    <property type="match status" value="1"/>
</dbReference>
<gene>
    <name evidence="3" type="ORF">PPROV_000022800</name>
</gene>
<comment type="caution">
    <text evidence="3">The sequence shown here is derived from an EMBL/GenBank/DDBJ whole genome shotgun (WGS) entry which is preliminary data.</text>
</comment>
<dbReference type="InterPro" id="IPR044836">
    <property type="entry name" value="TOL_plant"/>
</dbReference>
<dbReference type="OrthoDB" id="2018246at2759"/>
<dbReference type="InterPro" id="IPR008942">
    <property type="entry name" value="ENTH_VHS"/>
</dbReference>
<accession>A0A830H4K8</accession>
<dbReference type="PROSITE" id="PS50179">
    <property type="entry name" value="VHS"/>
    <property type="match status" value="1"/>
</dbReference>
<evidence type="ECO:0000313" key="4">
    <source>
        <dbReference type="Proteomes" id="UP000660262"/>
    </source>
</evidence>
<dbReference type="SUPFAM" id="SSF48464">
    <property type="entry name" value="ENTH/VHS domain"/>
    <property type="match status" value="1"/>
</dbReference>
<dbReference type="SMART" id="SM00288">
    <property type="entry name" value="VHS"/>
    <property type="match status" value="1"/>
</dbReference>
<evidence type="ECO:0000313" key="3">
    <source>
        <dbReference type="EMBL" id="GHP01472.1"/>
    </source>
</evidence>
<keyword evidence="4" id="KW-1185">Reference proteome</keyword>
<organism evidence="3 4">
    <name type="scientific">Pycnococcus provasolii</name>
    <dbReference type="NCBI Taxonomy" id="41880"/>
    <lineage>
        <taxon>Eukaryota</taxon>
        <taxon>Viridiplantae</taxon>
        <taxon>Chlorophyta</taxon>
        <taxon>Pseudoscourfieldiophyceae</taxon>
        <taxon>Pseudoscourfieldiales</taxon>
        <taxon>Pycnococcaceae</taxon>
        <taxon>Pycnococcus</taxon>
    </lineage>
</organism>
<dbReference type="InterPro" id="IPR002014">
    <property type="entry name" value="VHS_dom"/>
</dbReference>
<dbReference type="Gene3D" id="1.25.40.90">
    <property type="match status" value="1"/>
</dbReference>
<dbReference type="Proteomes" id="UP000660262">
    <property type="component" value="Unassembled WGS sequence"/>
</dbReference>
<comment type="similarity">
    <text evidence="1">Belongs to the TOM1 family.</text>
</comment>
<name>A0A830H4K8_9CHLO</name>
<dbReference type="EMBL" id="BNJQ01000001">
    <property type="protein sequence ID" value="GHP01472.1"/>
    <property type="molecule type" value="Genomic_DNA"/>
</dbReference>
<dbReference type="GO" id="GO:0043130">
    <property type="term" value="F:ubiquitin binding"/>
    <property type="evidence" value="ECO:0007669"/>
    <property type="project" value="InterPro"/>
</dbReference>
<dbReference type="GO" id="GO:0043328">
    <property type="term" value="P:protein transport to vacuole involved in ubiquitin-dependent protein catabolic process via the multivesicular body sorting pathway"/>
    <property type="evidence" value="ECO:0007669"/>
    <property type="project" value="InterPro"/>
</dbReference>
<dbReference type="Pfam" id="PF00790">
    <property type="entry name" value="VHS"/>
    <property type="match status" value="1"/>
</dbReference>
<evidence type="ECO:0000259" key="2">
    <source>
        <dbReference type="PROSITE" id="PS50179"/>
    </source>
</evidence>
<sequence length="165" mass="17246">MWRTAATTAPSGLAETAAALTEKALSKVLEGEADWGLNMDLVDIIAADEQGAGPASLRVIASALYSRPPEEQKLALTLVETIVKNSGPALHNSLQPSGALAAIVRLATSESEASEKALGIIQQWGEQLGDRTPSLHEAYAALKAQGVAFPLRSVRGRSLLHALLG</sequence>
<evidence type="ECO:0000256" key="1">
    <source>
        <dbReference type="ARBA" id="ARBA00007708"/>
    </source>
</evidence>